<evidence type="ECO:0000313" key="1">
    <source>
        <dbReference type="EMBL" id="MBK7423414.1"/>
    </source>
</evidence>
<reference evidence="1" key="1">
    <citation type="submission" date="2020-10" db="EMBL/GenBank/DDBJ databases">
        <title>Connecting structure to function with the recovery of over 1000 high-quality activated sludge metagenome-assembled genomes encoding full-length rRNA genes using long-read sequencing.</title>
        <authorList>
            <person name="Singleton C.M."/>
            <person name="Petriglieri F."/>
            <person name="Kristensen J.M."/>
            <person name="Kirkegaard R.H."/>
            <person name="Michaelsen T.Y."/>
            <person name="Andersen M.H."/>
            <person name="Karst S.M."/>
            <person name="Dueholm M.S."/>
            <person name="Nielsen P.H."/>
            <person name="Albertsen M."/>
        </authorList>
    </citation>
    <scope>NUCLEOTIDE SEQUENCE</scope>
    <source>
        <strain evidence="1">EsbW_18-Q3-R4-48_MAXAC.044</strain>
    </source>
</reference>
<dbReference type="AlphaFoldDB" id="A0A9D7F798"/>
<dbReference type="Pfam" id="PF11743">
    <property type="entry name" value="DUF3301"/>
    <property type="match status" value="1"/>
</dbReference>
<dbReference type="InterPro" id="IPR021732">
    <property type="entry name" value="DUF3301"/>
</dbReference>
<accession>A0A9D7F798</accession>
<dbReference type="EMBL" id="JADJNC010000014">
    <property type="protein sequence ID" value="MBK7423414.1"/>
    <property type="molecule type" value="Genomic_DNA"/>
</dbReference>
<evidence type="ECO:0000313" key="2">
    <source>
        <dbReference type="Proteomes" id="UP000886602"/>
    </source>
</evidence>
<protein>
    <submittedName>
        <fullName evidence="1">DUF3301 domain-containing protein</fullName>
    </submittedName>
</protein>
<name>A0A9D7F798_9RHOO</name>
<gene>
    <name evidence="1" type="ORF">IPJ48_10135</name>
</gene>
<sequence length="110" mass="12165">MDLLDLLGLLLLAASGWLWYDSLKAREMAVSSAKAACSSENLLLLDDTVAIQRISLGRDGEGVLRIRRIYAFEYSDTGNDRSSGSIVMLGSRVLVINLNLRVMPERTLLH</sequence>
<proteinExistence type="predicted"/>
<comment type="caution">
    <text evidence="1">The sequence shown here is derived from an EMBL/GenBank/DDBJ whole genome shotgun (WGS) entry which is preliminary data.</text>
</comment>
<dbReference type="Proteomes" id="UP000886602">
    <property type="component" value="Unassembled WGS sequence"/>
</dbReference>
<organism evidence="1 2">
    <name type="scientific">Candidatus Propionivibrio dominans</name>
    <dbReference type="NCBI Taxonomy" id="2954373"/>
    <lineage>
        <taxon>Bacteria</taxon>
        <taxon>Pseudomonadati</taxon>
        <taxon>Pseudomonadota</taxon>
        <taxon>Betaproteobacteria</taxon>
        <taxon>Rhodocyclales</taxon>
        <taxon>Rhodocyclaceae</taxon>
        <taxon>Propionivibrio</taxon>
    </lineage>
</organism>